<feature type="transmembrane region" description="Helical" evidence="10">
    <location>
        <begin position="7"/>
        <end position="28"/>
    </location>
</feature>
<keyword evidence="4" id="KW-0874">Quinone</keyword>
<dbReference type="EMBL" id="MHHY01000009">
    <property type="protein sequence ID" value="OGY40273.1"/>
    <property type="molecule type" value="Genomic_DNA"/>
</dbReference>
<proteinExistence type="inferred from homology"/>
<comment type="caution">
    <text evidence="12">The sequence shown here is derived from an EMBL/GenBank/DDBJ whole genome shotgun (WGS) entry which is preliminary data.</text>
</comment>
<dbReference type="AlphaFoldDB" id="A0A1G1XJK6"/>
<evidence type="ECO:0000256" key="4">
    <source>
        <dbReference type="ARBA" id="ARBA00022719"/>
    </source>
</evidence>
<dbReference type="Proteomes" id="UP000178570">
    <property type="component" value="Unassembled WGS sequence"/>
</dbReference>
<dbReference type="InterPro" id="IPR012932">
    <property type="entry name" value="VKOR"/>
</dbReference>
<dbReference type="CDD" id="cd12916">
    <property type="entry name" value="VKOR_1"/>
    <property type="match status" value="1"/>
</dbReference>
<keyword evidence="5 10" id="KW-1133">Transmembrane helix</keyword>
<evidence type="ECO:0000259" key="11">
    <source>
        <dbReference type="SMART" id="SM00756"/>
    </source>
</evidence>
<keyword evidence="9" id="KW-0676">Redox-active center</keyword>
<keyword evidence="7 10" id="KW-0472">Membrane</keyword>
<keyword evidence="8" id="KW-1015">Disulfide bond</keyword>
<organism evidence="12 13">
    <name type="scientific">Candidatus Brennerbacteria bacterium RIFOXYD1_FULL_41_16</name>
    <dbReference type="NCBI Taxonomy" id="1797529"/>
    <lineage>
        <taxon>Bacteria</taxon>
        <taxon>Candidatus Brenneribacteriota</taxon>
    </lineage>
</organism>
<evidence type="ECO:0000256" key="7">
    <source>
        <dbReference type="ARBA" id="ARBA00023136"/>
    </source>
</evidence>
<evidence type="ECO:0000313" key="13">
    <source>
        <dbReference type="Proteomes" id="UP000178570"/>
    </source>
</evidence>
<dbReference type="GO" id="GO:0016491">
    <property type="term" value="F:oxidoreductase activity"/>
    <property type="evidence" value="ECO:0007669"/>
    <property type="project" value="UniProtKB-KW"/>
</dbReference>
<evidence type="ECO:0000256" key="1">
    <source>
        <dbReference type="ARBA" id="ARBA00004141"/>
    </source>
</evidence>
<keyword evidence="6" id="KW-0560">Oxidoreductase</keyword>
<dbReference type="Pfam" id="PF07884">
    <property type="entry name" value="VKOR"/>
    <property type="match status" value="1"/>
</dbReference>
<protein>
    <recommendedName>
        <fullName evidence="11">Vitamin K epoxide reductase domain-containing protein</fullName>
    </recommendedName>
</protein>
<dbReference type="Gene3D" id="1.20.1440.130">
    <property type="entry name" value="VKOR domain"/>
    <property type="match status" value="1"/>
</dbReference>
<feature type="transmembrane region" description="Helical" evidence="10">
    <location>
        <begin position="93"/>
        <end position="116"/>
    </location>
</feature>
<evidence type="ECO:0000256" key="2">
    <source>
        <dbReference type="ARBA" id="ARBA00006214"/>
    </source>
</evidence>
<sequence>MQKKKIFFLILIVLGSIIGLFDVGYLSMLEWQGKNSSACDLGGLNCNAVLTSQYSKLFNIPLAYWGLAYYLVLFILIVVYLDFSAIGGKHQKIFQAIGLMLWVGFGVSSVLLYLQAFVLKAFCLYCLISEIAIVIMIIGYLVARHYFKEK</sequence>
<evidence type="ECO:0000256" key="6">
    <source>
        <dbReference type="ARBA" id="ARBA00023002"/>
    </source>
</evidence>
<dbReference type="SMART" id="SM00756">
    <property type="entry name" value="VKc"/>
    <property type="match status" value="1"/>
</dbReference>
<evidence type="ECO:0000256" key="8">
    <source>
        <dbReference type="ARBA" id="ARBA00023157"/>
    </source>
</evidence>
<dbReference type="PANTHER" id="PTHR34573:SF1">
    <property type="entry name" value="VITAMIN K EPOXIDE REDUCTASE DOMAIN-CONTAINING PROTEIN"/>
    <property type="match status" value="1"/>
</dbReference>
<comment type="subcellular location">
    <subcellularLocation>
        <location evidence="1">Membrane</location>
        <topology evidence="1">Multi-pass membrane protein</topology>
    </subcellularLocation>
</comment>
<dbReference type="PANTHER" id="PTHR34573">
    <property type="entry name" value="VKC DOMAIN-CONTAINING PROTEIN"/>
    <property type="match status" value="1"/>
</dbReference>
<name>A0A1G1XJK6_9BACT</name>
<feature type="transmembrane region" description="Helical" evidence="10">
    <location>
        <begin position="122"/>
        <end position="143"/>
    </location>
</feature>
<keyword evidence="3 10" id="KW-0812">Transmembrane</keyword>
<evidence type="ECO:0000256" key="10">
    <source>
        <dbReference type="SAM" id="Phobius"/>
    </source>
</evidence>
<evidence type="ECO:0000256" key="3">
    <source>
        <dbReference type="ARBA" id="ARBA00022692"/>
    </source>
</evidence>
<dbReference type="InterPro" id="IPR038354">
    <property type="entry name" value="VKOR_sf"/>
</dbReference>
<feature type="transmembrane region" description="Helical" evidence="10">
    <location>
        <begin position="62"/>
        <end position="81"/>
    </location>
</feature>
<dbReference type="GO" id="GO:0016020">
    <property type="term" value="C:membrane"/>
    <property type="evidence" value="ECO:0007669"/>
    <property type="project" value="UniProtKB-SubCell"/>
</dbReference>
<dbReference type="InterPro" id="IPR044698">
    <property type="entry name" value="VKOR/LTO1"/>
</dbReference>
<dbReference type="GO" id="GO:0048038">
    <property type="term" value="F:quinone binding"/>
    <property type="evidence" value="ECO:0007669"/>
    <property type="project" value="UniProtKB-KW"/>
</dbReference>
<comment type="similarity">
    <text evidence="2">Belongs to the VKOR family.</text>
</comment>
<reference evidence="12 13" key="1">
    <citation type="journal article" date="2016" name="Nat. Commun.">
        <title>Thousands of microbial genomes shed light on interconnected biogeochemical processes in an aquifer system.</title>
        <authorList>
            <person name="Anantharaman K."/>
            <person name="Brown C.T."/>
            <person name="Hug L.A."/>
            <person name="Sharon I."/>
            <person name="Castelle C.J."/>
            <person name="Probst A.J."/>
            <person name="Thomas B.C."/>
            <person name="Singh A."/>
            <person name="Wilkins M.J."/>
            <person name="Karaoz U."/>
            <person name="Brodie E.L."/>
            <person name="Williams K.H."/>
            <person name="Hubbard S.S."/>
            <person name="Banfield J.F."/>
        </authorList>
    </citation>
    <scope>NUCLEOTIDE SEQUENCE [LARGE SCALE GENOMIC DNA]</scope>
</reference>
<gene>
    <name evidence="12" type="ORF">A2570_03280</name>
</gene>
<feature type="domain" description="Vitamin K epoxide reductase" evidence="11">
    <location>
        <begin position="5"/>
        <end position="144"/>
    </location>
</feature>
<evidence type="ECO:0000256" key="5">
    <source>
        <dbReference type="ARBA" id="ARBA00022989"/>
    </source>
</evidence>
<accession>A0A1G1XJK6</accession>
<evidence type="ECO:0000256" key="9">
    <source>
        <dbReference type="ARBA" id="ARBA00023284"/>
    </source>
</evidence>
<evidence type="ECO:0000313" key="12">
    <source>
        <dbReference type="EMBL" id="OGY40273.1"/>
    </source>
</evidence>
<dbReference type="STRING" id="1797529.A2570_03280"/>